<dbReference type="InterPro" id="IPR014718">
    <property type="entry name" value="GH-type_carb-bd"/>
</dbReference>
<name>A0ABX0MVX0_9BURK</name>
<comment type="caution">
    <text evidence="1">The sequence shown here is derived from an EMBL/GenBank/DDBJ whole genome shotgun (WGS) entry which is preliminary data.</text>
</comment>
<organism evidence="1 2">
    <name type="scientific">Massilia genomosp. 1</name>
    <dbReference type="NCBI Taxonomy" id="2609280"/>
    <lineage>
        <taxon>Bacteria</taxon>
        <taxon>Pseudomonadati</taxon>
        <taxon>Pseudomonadota</taxon>
        <taxon>Betaproteobacteria</taxon>
        <taxon>Burkholderiales</taxon>
        <taxon>Oxalobacteraceae</taxon>
        <taxon>Telluria group</taxon>
        <taxon>Massilia</taxon>
    </lineage>
</organism>
<dbReference type="Pfam" id="PF01263">
    <property type="entry name" value="Aldose_epim"/>
    <property type="match status" value="1"/>
</dbReference>
<dbReference type="EMBL" id="WHJF01000048">
    <property type="protein sequence ID" value="NHZ64203.1"/>
    <property type="molecule type" value="Genomic_DNA"/>
</dbReference>
<dbReference type="CDD" id="cd09021">
    <property type="entry name" value="Aldose_epim_Ec_YphB"/>
    <property type="match status" value="1"/>
</dbReference>
<protein>
    <submittedName>
        <fullName evidence="1">Aldose 1-epimerase</fullName>
    </submittedName>
</protein>
<dbReference type="Proteomes" id="UP000610594">
    <property type="component" value="Unassembled WGS sequence"/>
</dbReference>
<dbReference type="InterPro" id="IPR008183">
    <property type="entry name" value="Aldose_1/G6P_1-epimerase"/>
</dbReference>
<evidence type="ECO:0000313" key="2">
    <source>
        <dbReference type="Proteomes" id="UP000610594"/>
    </source>
</evidence>
<reference evidence="1 2" key="1">
    <citation type="submission" date="2019-10" db="EMBL/GenBank/DDBJ databases">
        <title>Taxonomy of Antarctic Massilia spp.: description of Massilia rubra sp. nov., Massilia aquatica sp. nov., Massilia mucilaginosa sp. nov., Massilia frigida sp. nov. isolated from streams, lakes and regoliths.</title>
        <authorList>
            <person name="Holochova P."/>
            <person name="Sedlacek I."/>
            <person name="Kralova S."/>
            <person name="Maslanova I."/>
            <person name="Busse H.-J."/>
            <person name="Stankova E."/>
            <person name="Vrbovska V."/>
            <person name="Kovarovic V."/>
            <person name="Bartak M."/>
            <person name="Svec P."/>
            <person name="Pantucek R."/>
        </authorList>
    </citation>
    <scope>NUCLEOTIDE SEQUENCE [LARGE SCALE GENOMIC DNA]</scope>
    <source>
        <strain evidence="1 2">CCM 8694</strain>
    </source>
</reference>
<keyword evidence="2" id="KW-1185">Reference proteome</keyword>
<dbReference type="SUPFAM" id="SSF74650">
    <property type="entry name" value="Galactose mutarotase-like"/>
    <property type="match status" value="1"/>
</dbReference>
<accession>A0ABX0MVX0</accession>
<gene>
    <name evidence="1" type="ORF">F1735_18155</name>
</gene>
<evidence type="ECO:0000313" key="1">
    <source>
        <dbReference type="EMBL" id="NHZ64203.1"/>
    </source>
</evidence>
<proteinExistence type="predicted"/>
<dbReference type="Gene3D" id="2.70.98.10">
    <property type="match status" value="1"/>
</dbReference>
<sequence>MTSLAPLVLRSAQLSAAILPGCGGALSRLDWIGGDGAPVPVLRPYAGGAGGGMPRPNQLACFPLVPWSNRMAAGFSYGGERYAIAPNREGDPFPMHGEGWLRPWTVAFQSASQVLLMLERRDGLPFSYRASLDYALRGNALVVTLEVTNTGVLALPFGLGLHPWMPRSPGTTLQAAARSVWMAGADKLPSHAHAQAMPEAWSFALARALPQGPLDNVFEGWDGKARIRWPENGLTLSMAADCGYYIVYAPAAGDFFCFEPVDHLIDAHNMAGGPARHGLTILAPGQRLRRTFSFTVT</sequence>
<dbReference type="InterPro" id="IPR011013">
    <property type="entry name" value="Gal_mutarotase_sf_dom"/>
</dbReference>